<dbReference type="Pfam" id="PF00561">
    <property type="entry name" value="Abhydrolase_1"/>
    <property type="match status" value="1"/>
</dbReference>
<dbReference type="PANTHER" id="PTHR22946:SF9">
    <property type="entry name" value="POLYKETIDE TRANSFERASE AF380"/>
    <property type="match status" value="1"/>
</dbReference>
<dbReference type="SUPFAM" id="SSF53474">
    <property type="entry name" value="alpha/beta-Hydrolases"/>
    <property type="match status" value="1"/>
</dbReference>
<evidence type="ECO:0000313" key="4">
    <source>
        <dbReference type="EMBL" id="RST90256.1"/>
    </source>
</evidence>
<comment type="similarity">
    <text evidence="2">Belongs to the AB hydrolase superfamily. FUS2 hydrolase family.</text>
</comment>
<evidence type="ECO:0000313" key="5">
    <source>
        <dbReference type="Proteomes" id="UP000277864"/>
    </source>
</evidence>
<dbReference type="Gene3D" id="3.40.50.1820">
    <property type="entry name" value="alpha/beta hydrolase"/>
    <property type="match status" value="1"/>
</dbReference>
<dbReference type="Proteomes" id="UP000277864">
    <property type="component" value="Unassembled WGS sequence"/>
</dbReference>
<proteinExistence type="inferred from homology"/>
<accession>A0A429Z9B5</accession>
<evidence type="ECO:0000256" key="2">
    <source>
        <dbReference type="ARBA" id="ARBA00038115"/>
    </source>
</evidence>
<dbReference type="AlphaFoldDB" id="A0A429Z9B5"/>
<feature type="domain" description="AB hydrolase-1" evidence="3">
    <location>
        <begin position="29"/>
        <end position="152"/>
    </location>
</feature>
<gene>
    <name evidence="4" type="ORF">C7P63_04055</name>
</gene>
<dbReference type="InterPro" id="IPR029058">
    <property type="entry name" value="AB_hydrolase_fold"/>
</dbReference>
<dbReference type="EMBL" id="PXZH01000001">
    <property type="protein sequence ID" value="RST90256.1"/>
    <property type="molecule type" value="Genomic_DNA"/>
</dbReference>
<protein>
    <recommendedName>
        <fullName evidence="3">AB hydrolase-1 domain-containing protein</fullName>
    </recommendedName>
</protein>
<sequence>MKISVFERQIGQIPILEVVLDSERYTPLPLIIFYHGWQTSKELVLTQARKLAQHRIRVILPDAMFHGERKMPVSTIPSATFWTSIQFNFIEFDSLIDYYHKKRLIADNLIGVGGYSMGGITASGLLVEHPEITAAACIMGTPAPVAYSQLIFKSANKHGRPIPSDLKQTLTWLEHFDLSLHPDRLNQRPFLLWHGTEDYKIPYQDVQEFYLKVQKKLIGSQTHLLTGQDKGHLVTPETMDTITDFFTTSLLT</sequence>
<dbReference type="InterPro" id="IPR050261">
    <property type="entry name" value="FrsA_esterase"/>
</dbReference>
<dbReference type="InterPro" id="IPR000073">
    <property type="entry name" value="AB_hydrolase_1"/>
</dbReference>
<evidence type="ECO:0000259" key="3">
    <source>
        <dbReference type="Pfam" id="PF00561"/>
    </source>
</evidence>
<evidence type="ECO:0000256" key="1">
    <source>
        <dbReference type="ARBA" id="ARBA00022801"/>
    </source>
</evidence>
<reference evidence="4 5" key="1">
    <citation type="submission" date="2018-03" db="EMBL/GenBank/DDBJ databases">
        <authorList>
            <person name="Gulvik C.A."/>
        </authorList>
    </citation>
    <scope>NUCLEOTIDE SEQUENCE [LARGE SCALE GENOMIC DNA]</scope>
    <source>
        <strain evidence="4 5">JCM 31581</strain>
    </source>
</reference>
<organism evidence="4 5">
    <name type="scientific">Vagococcus humatus</name>
    <dbReference type="NCBI Taxonomy" id="1889241"/>
    <lineage>
        <taxon>Bacteria</taxon>
        <taxon>Bacillati</taxon>
        <taxon>Bacillota</taxon>
        <taxon>Bacilli</taxon>
        <taxon>Lactobacillales</taxon>
        <taxon>Enterococcaceae</taxon>
        <taxon>Vagococcus</taxon>
    </lineage>
</organism>
<dbReference type="PANTHER" id="PTHR22946">
    <property type="entry name" value="DIENELACTONE HYDROLASE DOMAIN-CONTAINING PROTEIN-RELATED"/>
    <property type="match status" value="1"/>
</dbReference>
<dbReference type="OrthoDB" id="31158at2"/>
<name>A0A429Z9B5_9ENTE</name>
<keyword evidence="1" id="KW-0378">Hydrolase</keyword>
<keyword evidence="5" id="KW-1185">Reference proteome</keyword>
<comment type="caution">
    <text evidence="4">The sequence shown here is derived from an EMBL/GenBank/DDBJ whole genome shotgun (WGS) entry which is preliminary data.</text>
</comment>
<dbReference type="RefSeq" id="WP_125943074.1">
    <property type="nucleotide sequence ID" value="NZ_PXZH01000001.1"/>
</dbReference>
<dbReference type="GO" id="GO:0052689">
    <property type="term" value="F:carboxylic ester hydrolase activity"/>
    <property type="evidence" value="ECO:0007669"/>
    <property type="project" value="UniProtKB-ARBA"/>
</dbReference>